<keyword evidence="2" id="KW-1185">Reference proteome</keyword>
<evidence type="ECO:0000313" key="2">
    <source>
        <dbReference type="Proteomes" id="UP001321760"/>
    </source>
</evidence>
<evidence type="ECO:0000313" key="1">
    <source>
        <dbReference type="EMBL" id="KAK4442411.1"/>
    </source>
</evidence>
<reference evidence="1" key="1">
    <citation type="journal article" date="2023" name="Mol. Phylogenet. Evol.">
        <title>Genome-scale phylogeny and comparative genomics of the fungal order Sordariales.</title>
        <authorList>
            <person name="Hensen N."/>
            <person name="Bonometti L."/>
            <person name="Westerberg I."/>
            <person name="Brannstrom I.O."/>
            <person name="Guillou S."/>
            <person name="Cros-Aarteil S."/>
            <person name="Calhoun S."/>
            <person name="Haridas S."/>
            <person name="Kuo A."/>
            <person name="Mondo S."/>
            <person name="Pangilinan J."/>
            <person name="Riley R."/>
            <person name="LaButti K."/>
            <person name="Andreopoulos B."/>
            <person name="Lipzen A."/>
            <person name="Chen C."/>
            <person name="Yan M."/>
            <person name="Daum C."/>
            <person name="Ng V."/>
            <person name="Clum A."/>
            <person name="Steindorff A."/>
            <person name="Ohm R.A."/>
            <person name="Martin F."/>
            <person name="Silar P."/>
            <person name="Natvig D.O."/>
            <person name="Lalanne C."/>
            <person name="Gautier V."/>
            <person name="Ament-Velasquez S.L."/>
            <person name="Kruys A."/>
            <person name="Hutchinson M.I."/>
            <person name="Powell A.J."/>
            <person name="Barry K."/>
            <person name="Miller A.N."/>
            <person name="Grigoriev I.V."/>
            <person name="Debuchy R."/>
            <person name="Gladieux P."/>
            <person name="Hiltunen Thoren M."/>
            <person name="Johannesson H."/>
        </authorList>
    </citation>
    <scope>NUCLEOTIDE SEQUENCE</scope>
    <source>
        <strain evidence="1">PSN243</strain>
    </source>
</reference>
<comment type="caution">
    <text evidence="1">The sequence shown here is derived from an EMBL/GenBank/DDBJ whole genome shotgun (WGS) entry which is preliminary data.</text>
</comment>
<dbReference type="Proteomes" id="UP001321760">
    <property type="component" value="Unassembled WGS sequence"/>
</dbReference>
<name>A0AAV9G4M1_9PEZI</name>
<protein>
    <recommendedName>
        <fullName evidence="3">Ig-like domain-containing protein</fullName>
    </recommendedName>
</protein>
<feature type="non-terminal residue" evidence="1">
    <location>
        <position position="1"/>
    </location>
</feature>
<reference evidence="1" key="2">
    <citation type="submission" date="2023-05" db="EMBL/GenBank/DDBJ databases">
        <authorList>
            <consortium name="Lawrence Berkeley National Laboratory"/>
            <person name="Steindorff A."/>
            <person name="Hensen N."/>
            <person name="Bonometti L."/>
            <person name="Westerberg I."/>
            <person name="Brannstrom I.O."/>
            <person name="Guillou S."/>
            <person name="Cros-Aarteil S."/>
            <person name="Calhoun S."/>
            <person name="Haridas S."/>
            <person name="Kuo A."/>
            <person name="Mondo S."/>
            <person name="Pangilinan J."/>
            <person name="Riley R."/>
            <person name="Labutti K."/>
            <person name="Andreopoulos B."/>
            <person name="Lipzen A."/>
            <person name="Chen C."/>
            <person name="Yanf M."/>
            <person name="Daum C."/>
            <person name="Ng V."/>
            <person name="Clum A."/>
            <person name="Ohm R."/>
            <person name="Martin F."/>
            <person name="Silar P."/>
            <person name="Natvig D."/>
            <person name="Lalanne C."/>
            <person name="Gautier V."/>
            <person name="Ament-Velasquez S.L."/>
            <person name="Kruys A."/>
            <person name="Hutchinson M.I."/>
            <person name="Powell A.J."/>
            <person name="Barry K."/>
            <person name="Miller A.N."/>
            <person name="Grigoriev I.V."/>
            <person name="Debuchy R."/>
            <person name="Gladieux P."/>
            <person name="Thoren M.H."/>
            <person name="Johannesson H."/>
        </authorList>
    </citation>
    <scope>NUCLEOTIDE SEQUENCE</scope>
    <source>
        <strain evidence="1">PSN243</strain>
    </source>
</reference>
<dbReference type="AlphaFoldDB" id="A0AAV9G4M1"/>
<evidence type="ECO:0008006" key="3">
    <source>
        <dbReference type="Google" id="ProtNLM"/>
    </source>
</evidence>
<dbReference type="EMBL" id="MU866017">
    <property type="protein sequence ID" value="KAK4442411.1"/>
    <property type="molecule type" value="Genomic_DNA"/>
</dbReference>
<accession>A0AAV9G4M1</accession>
<organism evidence="1 2">
    <name type="scientific">Podospora aff. communis PSN243</name>
    <dbReference type="NCBI Taxonomy" id="3040156"/>
    <lineage>
        <taxon>Eukaryota</taxon>
        <taxon>Fungi</taxon>
        <taxon>Dikarya</taxon>
        <taxon>Ascomycota</taxon>
        <taxon>Pezizomycotina</taxon>
        <taxon>Sordariomycetes</taxon>
        <taxon>Sordariomycetidae</taxon>
        <taxon>Sordariales</taxon>
        <taxon>Podosporaceae</taxon>
        <taxon>Podospora</taxon>
    </lineage>
</organism>
<proteinExistence type="predicted"/>
<feature type="non-terminal residue" evidence="1">
    <location>
        <position position="134"/>
    </location>
</feature>
<sequence>PVCTAGASIPKMYTFGNLNVTYAASGNILQSQSTASWTFTNTATNVTENLSCTLRGGYTCQINGTPKHPDVTVWLQLNLIALFSFLDARACDGKTASITGAAEMPFTCPDTPIELGQTCLGDVPSVEAGGYVDL</sequence>
<gene>
    <name evidence="1" type="ORF">QBC34DRAFT_272281</name>
</gene>